<feature type="region of interest" description="Disordered" evidence="2">
    <location>
        <begin position="501"/>
        <end position="528"/>
    </location>
</feature>
<dbReference type="InterPro" id="IPR018392">
    <property type="entry name" value="LysM"/>
</dbReference>
<accession>A0A6M1T5E9</accession>
<comment type="caution">
    <text evidence="4">The sequence shown here is derived from an EMBL/GenBank/DDBJ whole genome shotgun (WGS) entry which is preliminary data.</text>
</comment>
<dbReference type="InterPro" id="IPR000189">
    <property type="entry name" value="Transglyc_AS"/>
</dbReference>
<evidence type="ECO:0000313" key="5">
    <source>
        <dbReference type="Proteomes" id="UP000473278"/>
    </source>
</evidence>
<gene>
    <name evidence="4" type="ORF">G3570_11305</name>
</gene>
<evidence type="ECO:0000313" key="4">
    <source>
        <dbReference type="EMBL" id="NGP77225.1"/>
    </source>
</evidence>
<evidence type="ECO:0000256" key="2">
    <source>
        <dbReference type="SAM" id="MobiDB-lite"/>
    </source>
</evidence>
<sequence length="668" mass="75952">MQKKILIGITICTCLGVGSVQAQQLDSVDVRISEVEMPERLLPYNNPMIPSKYNFGNNEEPIHKDLDNFQKEIMTRIAEVYQSNTLAIQAQVDSEPLQAEKHITDALSNLQALLDDYPEVQSDKRFNEVYRTVMAEYREFYGIKNPAEEVEGEVFAIQKELSNTDEDLFEDGYVIPDNITTTKTEVPLVQNRQVSRHLVYYTLRRPEVMDSWLERSERYFPMMRKIFNEEGVPVELIHLSMIESGLNPTARSWAAAVGMWQFIRATGSMYGLEVNWWLDERRDPEKATRAAARHLKDLYNIWGDWHLAMANYNISPRGLKRAIRAAGGKEDYWEAYPYLPRETRGYVPGFIAATMIAMNPEEFGFQKNYNGTPYDYEVAEVDPLMPLDQLAKAAGITTEKLKEYNPELLRWATPPGSTYPLKLPVNTKEVFAANYDDIPKESRSQNIAMHTVQRGETLGYIARKYGTSVRGLYETNENLSSTIYPGQKLVVPLAPGSMEKIAASRPTNQPRNSTSSRRTSRASAPANSAKMTYTVKSGDTIGHVAEWYDVRAWQIRSWSGTNNTIRVGDKLTVYVPENKKAYYSKVNSMAFSEKQRIEREQRSGKDVTRAYLASADDSNAIQYKVQKNDTLIDIANSFGITVAELKRINNISGSRIYVGQTLKVNSPE</sequence>
<dbReference type="GO" id="GO:0000270">
    <property type="term" value="P:peptidoglycan metabolic process"/>
    <property type="evidence" value="ECO:0007669"/>
    <property type="project" value="InterPro"/>
</dbReference>
<feature type="compositionally biased region" description="Low complexity" evidence="2">
    <location>
        <begin position="510"/>
        <end position="528"/>
    </location>
</feature>
<evidence type="ECO:0000256" key="1">
    <source>
        <dbReference type="ARBA" id="ARBA00007734"/>
    </source>
</evidence>
<dbReference type="Pfam" id="PF01464">
    <property type="entry name" value="SLT"/>
    <property type="match status" value="1"/>
</dbReference>
<dbReference type="PANTHER" id="PTHR33734">
    <property type="entry name" value="LYSM DOMAIN-CONTAINING GPI-ANCHORED PROTEIN 2"/>
    <property type="match status" value="1"/>
</dbReference>
<dbReference type="GO" id="GO:0016020">
    <property type="term" value="C:membrane"/>
    <property type="evidence" value="ECO:0007669"/>
    <property type="project" value="InterPro"/>
</dbReference>
<feature type="domain" description="LysM" evidence="3">
    <location>
        <begin position="448"/>
        <end position="491"/>
    </location>
</feature>
<dbReference type="CDD" id="cd16894">
    <property type="entry name" value="MltD-like"/>
    <property type="match status" value="1"/>
</dbReference>
<dbReference type="InterPro" id="IPR008258">
    <property type="entry name" value="Transglycosylase_SLT_dom_1"/>
</dbReference>
<comment type="similarity">
    <text evidence="1">Belongs to the transglycosylase Slt family.</text>
</comment>
<dbReference type="SUPFAM" id="SSF53955">
    <property type="entry name" value="Lysozyme-like"/>
    <property type="match status" value="1"/>
</dbReference>
<feature type="domain" description="LysM" evidence="3">
    <location>
        <begin position="621"/>
        <end position="664"/>
    </location>
</feature>
<dbReference type="RefSeq" id="WP_165142356.1">
    <property type="nucleotide sequence ID" value="NZ_JAALLT010000003.1"/>
</dbReference>
<organism evidence="4 5">
    <name type="scientific">Halalkalibaculum roseum</name>
    <dbReference type="NCBI Taxonomy" id="2709311"/>
    <lineage>
        <taxon>Bacteria</taxon>
        <taxon>Pseudomonadati</taxon>
        <taxon>Balneolota</taxon>
        <taxon>Balneolia</taxon>
        <taxon>Balneolales</taxon>
        <taxon>Balneolaceae</taxon>
        <taxon>Halalkalibaculum</taxon>
    </lineage>
</organism>
<dbReference type="Gene3D" id="3.10.350.10">
    <property type="entry name" value="LysM domain"/>
    <property type="match status" value="3"/>
</dbReference>
<dbReference type="EMBL" id="JAALLT010000003">
    <property type="protein sequence ID" value="NGP77225.1"/>
    <property type="molecule type" value="Genomic_DNA"/>
</dbReference>
<dbReference type="Gene3D" id="1.10.530.10">
    <property type="match status" value="1"/>
</dbReference>
<dbReference type="PROSITE" id="PS00922">
    <property type="entry name" value="TRANSGLYCOSYLASE"/>
    <property type="match status" value="1"/>
</dbReference>
<dbReference type="Pfam" id="PF01476">
    <property type="entry name" value="LysM"/>
    <property type="match status" value="3"/>
</dbReference>
<dbReference type="SUPFAM" id="SSF54106">
    <property type="entry name" value="LysM domain"/>
    <property type="match status" value="3"/>
</dbReference>
<keyword evidence="5" id="KW-1185">Reference proteome</keyword>
<dbReference type="SMART" id="SM00257">
    <property type="entry name" value="LysM"/>
    <property type="match status" value="3"/>
</dbReference>
<dbReference type="Proteomes" id="UP000473278">
    <property type="component" value="Unassembled WGS sequence"/>
</dbReference>
<evidence type="ECO:0000259" key="3">
    <source>
        <dbReference type="PROSITE" id="PS51782"/>
    </source>
</evidence>
<dbReference type="PROSITE" id="PS51782">
    <property type="entry name" value="LYSM"/>
    <property type="match status" value="2"/>
</dbReference>
<dbReference type="GO" id="GO:0008932">
    <property type="term" value="F:lytic endotransglycosylase activity"/>
    <property type="evidence" value="ECO:0007669"/>
    <property type="project" value="TreeGrafter"/>
</dbReference>
<protein>
    <submittedName>
        <fullName evidence="4">LysM peptidoglycan-binding domain-containing protein</fullName>
    </submittedName>
</protein>
<dbReference type="SUPFAM" id="SSF140478">
    <property type="entry name" value="LemA-like"/>
    <property type="match status" value="1"/>
</dbReference>
<dbReference type="CDD" id="cd00118">
    <property type="entry name" value="LysM"/>
    <property type="match status" value="3"/>
</dbReference>
<dbReference type="InterPro" id="IPR023346">
    <property type="entry name" value="Lysozyme-like_dom_sf"/>
</dbReference>
<dbReference type="InterPro" id="IPR023353">
    <property type="entry name" value="LemA-like_dom_sf"/>
</dbReference>
<dbReference type="InterPro" id="IPR036779">
    <property type="entry name" value="LysM_dom_sf"/>
</dbReference>
<reference evidence="4 5" key="1">
    <citation type="submission" date="2020-02" db="EMBL/GenBank/DDBJ databases">
        <title>Balneolaceae bacterium YR4-1, complete genome.</title>
        <authorList>
            <person name="Li Y."/>
            <person name="Wu S."/>
        </authorList>
    </citation>
    <scope>NUCLEOTIDE SEQUENCE [LARGE SCALE GENOMIC DNA]</scope>
    <source>
        <strain evidence="4 5">YR4-1</strain>
    </source>
</reference>
<proteinExistence type="inferred from homology"/>
<dbReference type="AlphaFoldDB" id="A0A6M1T5E9"/>
<name>A0A6M1T5E9_9BACT</name>
<dbReference type="PANTHER" id="PTHR33734:SF22">
    <property type="entry name" value="MEMBRANE-BOUND LYTIC MUREIN TRANSGLYCOSYLASE D"/>
    <property type="match status" value="1"/>
</dbReference>